<dbReference type="EMBL" id="JPQU01000034">
    <property type="protein sequence ID" value="KFE55440.1"/>
    <property type="molecule type" value="Genomic_DNA"/>
</dbReference>
<dbReference type="Proteomes" id="UP000028631">
    <property type="component" value="Unassembled WGS sequence"/>
</dbReference>
<comment type="caution">
    <text evidence="1">The sequence shown here is derived from an EMBL/GenBank/DDBJ whole genome shotgun (WGS) entry which is preliminary data.</text>
</comment>
<sequence>MSIQTKDWYAQDDKMPGVNTFKVTGIVSLPYRLQAVLVRSASPGAGNQLSLDLMVESRKNAITNPVERDESAILETPVSYTQPSGADITGVSIFYKGALLVNIDNVQITH</sequence>
<accession>A0A085VJ27</accession>
<reference evidence="1 2" key="1">
    <citation type="submission" date="2014-07" db="EMBL/GenBank/DDBJ databases">
        <title>Draft Genome Sequences of Environmental Pseudomonas syringae strains.</title>
        <authorList>
            <person name="Baltrus D.A."/>
            <person name="Berge O."/>
            <person name="Morris C."/>
        </authorList>
    </citation>
    <scope>NUCLEOTIDE SEQUENCE [LARGE SCALE GENOMIC DNA]</scope>
    <source>
        <strain evidence="1 2">GAW0119</strain>
    </source>
</reference>
<evidence type="ECO:0000313" key="1">
    <source>
        <dbReference type="EMBL" id="KFE55440.1"/>
    </source>
</evidence>
<organism evidence="1 2">
    <name type="scientific">Pseudomonas syringae</name>
    <dbReference type="NCBI Taxonomy" id="317"/>
    <lineage>
        <taxon>Bacteria</taxon>
        <taxon>Pseudomonadati</taxon>
        <taxon>Pseudomonadota</taxon>
        <taxon>Gammaproteobacteria</taxon>
        <taxon>Pseudomonadales</taxon>
        <taxon>Pseudomonadaceae</taxon>
        <taxon>Pseudomonas</taxon>
    </lineage>
</organism>
<gene>
    <name evidence="1" type="ORF">IV01_12505</name>
</gene>
<evidence type="ECO:0000313" key="2">
    <source>
        <dbReference type="Proteomes" id="UP000028631"/>
    </source>
</evidence>
<dbReference type="PATRIC" id="fig|317.175.peg.2605"/>
<dbReference type="OrthoDB" id="6896393at2"/>
<name>A0A085VJ27_PSESX</name>
<keyword evidence="2" id="KW-1185">Reference proteome</keyword>
<dbReference type="RefSeq" id="WP_032628568.1">
    <property type="nucleotide sequence ID" value="NZ_JPQU01000034.1"/>
</dbReference>
<protein>
    <submittedName>
        <fullName evidence="1">Uncharacterized protein</fullName>
    </submittedName>
</protein>
<proteinExistence type="predicted"/>
<dbReference type="AlphaFoldDB" id="A0A085VJ27"/>